<sequence length="180" mass="19369">MRELHRSSQVVLAFAIGVGLLSALRYLVGAGALLVAALLAILGVLALTWSGWRAVSFRTAETTNYFVVAATVWLAWVFAPLDTAGVYVKFWLERPSYDSAAREAARGVQPPCATTKACMFEAGSDANLAFPWEGIIDNWIGVVHDPSGRIEDVDSHKGAFGGDLVGCQHLSGPYYLCSFT</sequence>
<dbReference type="EMBL" id="CP116346">
    <property type="protein sequence ID" value="WIT14177.1"/>
    <property type="molecule type" value="Genomic_DNA"/>
</dbReference>
<accession>A0AA95NIY3</accession>
<name>A0AA95NIY3_9BURK</name>
<feature type="transmembrane region" description="Helical" evidence="1">
    <location>
        <begin position="65"/>
        <end position="88"/>
    </location>
</feature>
<evidence type="ECO:0000313" key="3">
    <source>
        <dbReference type="Proteomes" id="UP001177769"/>
    </source>
</evidence>
<keyword evidence="1" id="KW-0472">Membrane</keyword>
<reference evidence="2" key="1">
    <citation type="submission" date="2023-01" db="EMBL/GenBank/DDBJ databases">
        <title>Whole genome sequence of Paucibacter sp. S2-9 isolated from pond sediment.</title>
        <authorList>
            <person name="Jung J.Y."/>
        </authorList>
    </citation>
    <scope>NUCLEOTIDE SEQUENCE</scope>
    <source>
        <strain evidence="2">S2-9</strain>
    </source>
</reference>
<feature type="transmembrane region" description="Helical" evidence="1">
    <location>
        <begin position="12"/>
        <end position="45"/>
    </location>
</feature>
<gene>
    <name evidence="2" type="ORF">PFX98_11280</name>
</gene>
<proteinExistence type="predicted"/>
<evidence type="ECO:0000256" key="1">
    <source>
        <dbReference type="SAM" id="Phobius"/>
    </source>
</evidence>
<organism evidence="2 3">
    <name type="scientific">Paucibacter sediminis</name>
    <dbReference type="NCBI Taxonomy" id="3019553"/>
    <lineage>
        <taxon>Bacteria</taxon>
        <taxon>Pseudomonadati</taxon>
        <taxon>Pseudomonadota</taxon>
        <taxon>Betaproteobacteria</taxon>
        <taxon>Burkholderiales</taxon>
        <taxon>Sphaerotilaceae</taxon>
        <taxon>Roseateles</taxon>
    </lineage>
</organism>
<dbReference type="RefSeq" id="WP_285235305.1">
    <property type="nucleotide sequence ID" value="NZ_CP116346.1"/>
</dbReference>
<evidence type="ECO:0000313" key="2">
    <source>
        <dbReference type="EMBL" id="WIT14177.1"/>
    </source>
</evidence>
<protein>
    <submittedName>
        <fullName evidence="2">Uncharacterized protein</fullName>
    </submittedName>
</protein>
<keyword evidence="1" id="KW-0812">Transmembrane</keyword>
<keyword evidence="1" id="KW-1133">Transmembrane helix</keyword>
<dbReference type="Proteomes" id="UP001177769">
    <property type="component" value="Chromosome"/>
</dbReference>
<dbReference type="KEGG" id="pais:PFX98_11280"/>
<dbReference type="AlphaFoldDB" id="A0AA95NIY3"/>
<keyword evidence="3" id="KW-1185">Reference proteome</keyword>